<evidence type="ECO:0000256" key="1">
    <source>
        <dbReference type="SAM" id="Phobius"/>
    </source>
</evidence>
<evidence type="ECO:0000313" key="2">
    <source>
        <dbReference type="EMBL" id="MER2996561.1"/>
    </source>
</evidence>
<dbReference type="Pfam" id="PF12412">
    <property type="entry name" value="DUF3667"/>
    <property type="match status" value="1"/>
</dbReference>
<keyword evidence="1" id="KW-0472">Membrane</keyword>
<feature type="transmembrane region" description="Helical" evidence="1">
    <location>
        <begin position="310"/>
        <end position="331"/>
    </location>
</feature>
<accession>A0ABV1RQA4</accession>
<comment type="caution">
    <text evidence="2">The sequence shown here is derived from an EMBL/GenBank/DDBJ whole genome shotgun (WGS) entry which is preliminary data.</text>
</comment>
<dbReference type="InterPro" id="IPR022134">
    <property type="entry name" value="DUF3667"/>
</dbReference>
<evidence type="ECO:0000313" key="3">
    <source>
        <dbReference type="Proteomes" id="UP001476807"/>
    </source>
</evidence>
<sequence length="333" mass="38324">MKKHYRSDKNCLNCGTTVADKFCPNCGQENLELHENFFHLVLHSVGHYFHFESKFFNSIVPLLTKPGYLTKEYFAGRRASHLNPFSMYISISILFFFLFTANSNSNKEDIMEESTAKEENTVTKAEEAKTIVSNALPEKTGSNTYNLINNSRAATGNQNDTIIFTNPIAAEADTTDRFTIAGYDVPVRSLNAKYRDVMDDELSKQLFVNKLTSHLPKMMFILLPLFALILKMVNFRSKKLYAEHLVYSIHVHSFLFLFGSILIVLKWLLPFLSGWIMFAGFVVGIWYIYRSMRNTYRGSRWLTVYKFFTLAFAYTFLMLLSGFVVVVATLYTI</sequence>
<dbReference type="EMBL" id="JBEOKT010000002">
    <property type="protein sequence ID" value="MER2996561.1"/>
    <property type="molecule type" value="Genomic_DNA"/>
</dbReference>
<feature type="transmembrane region" description="Helical" evidence="1">
    <location>
        <begin position="245"/>
        <end position="265"/>
    </location>
</feature>
<keyword evidence="1" id="KW-0812">Transmembrane</keyword>
<feature type="transmembrane region" description="Helical" evidence="1">
    <location>
        <begin position="271"/>
        <end position="289"/>
    </location>
</feature>
<dbReference type="RefSeq" id="WP_350410872.1">
    <property type="nucleotide sequence ID" value="NZ_JBEOKT010000002.1"/>
</dbReference>
<feature type="transmembrane region" description="Helical" evidence="1">
    <location>
        <begin position="215"/>
        <end position="233"/>
    </location>
</feature>
<keyword evidence="1" id="KW-1133">Transmembrane helix</keyword>
<proteinExistence type="predicted"/>
<dbReference type="Proteomes" id="UP001476807">
    <property type="component" value="Unassembled WGS sequence"/>
</dbReference>
<feature type="transmembrane region" description="Helical" evidence="1">
    <location>
        <begin position="85"/>
        <end position="101"/>
    </location>
</feature>
<name>A0ABV1RQA4_9BACT</name>
<keyword evidence="3" id="KW-1185">Reference proteome</keyword>
<gene>
    <name evidence="2" type="ORF">ABS362_03340</name>
</gene>
<organism evidence="2 3">
    <name type="scientific">Pontibacter populi</name>
    <dbReference type="NCBI Taxonomy" id="890055"/>
    <lineage>
        <taxon>Bacteria</taxon>
        <taxon>Pseudomonadati</taxon>
        <taxon>Bacteroidota</taxon>
        <taxon>Cytophagia</taxon>
        <taxon>Cytophagales</taxon>
        <taxon>Hymenobacteraceae</taxon>
        <taxon>Pontibacter</taxon>
    </lineage>
</organism>
<protein>
    <submittedName>
        <fullName evidence="2">DUF3667 domain-containing protein</fullName>
    </submittedName>
</protein>
<reference evidence="2 3" key="1">
    <citation type="submission" date="2024-06" db="EMBL/GenBank/DDBJ databases">
        <title>Pontibacter populi HYL7-15.</title>
        <authorList>
            <person name="Kim M.K."/>
        </authorList>
    </citation>
    <scope>NUCLEOTIDE SEQUENCE [LARGE SCALE GENOMIC DNA]</scope>
    <source>
        <strain evidence="2 3">HYL7-15</strain>
    </source>
</reference>